<feature type="compositionally biased region" description="Basic and acidic residues" evidence="1">
    <location>
        <begin position="119"/>
        <end position="129"/>
    </location>
</feature>
<evidence type="ECO:0000256" key="1">
    <source>
        <dbReference type="SAM" id="MobiDB-lite"/>
    </source>
</evidence>
<comment type="caution">
    <text evidence="2">The sequence shown here is derived from an EMBL/GenBank/DDBJ whole genome shotgun (WGS) entry which is preliminary data.</text>
</comment>
<evidence type="ECO:0000313" key="3">
    <source>
        <dbReference type="Proteomes" id="UP000799776"/>
    </source>
</evidence>
<feature type="region of interest" description="Disordered" evidence="1">
    <location>
        <begin position="307"/>
        <end position="327"/>
    </location>
</feature>
<evidence type="ECO:0000313" key="2">
    <source>
        <dbReference type="EMBL" id="KAF2084463.1"/>
    </source>
</evidence>
<feature type="region of interest" description="Disordered" evidence="1">
    <location>
        <begin position="397"/>
        <end position="447"/>
    </location>
</feature>
<dbReference type="Proteomes" id="UP000799776">
    <property type="component" value="Unassembled WGS sequence"/>
</dbReference>
<feature type="region of interest" description="Disordered" evidence="1">
    <location>
        <begin position="63"/>
        <end position="137"/>
    </location>
</feature>
<organism evidence="2 3">
    <name type="scientific">Saccharata proteae CBS 121410</name>
    <dbReference type="NCBI Taxonomy" id="1314787"/>
    <lineage>
        <taxon>Eukaryota</taxon>
        <taxon>Fungi</taxon>
        <taxon>Dikarya</taxon>
        <taxon>Ascomycota</taxon>
        <taxon>Pezizomycotina</taxon>
        <taxon>Dothideomycetes</taxon>
        <taxon>Dothideomycetes incertae sedis</taxon>
        <taxon>Botryosphaeriales</taxon>
        <taxon>Saccharataceae</taxon>
        <taxon>Saccharata</taxon>
    </lineage>
</organism>
<accession>A0A9P4LWY8</accession>
<keyword evidence="3" id="KW-1185">Reference proteome</keyword>
<protein>
    <submittedName>
        <fullName evidence="2">Uncharacterized protein</fullName>
    </submittedName>
</protein>
<name>A0A9P4LWY8_9PEZI</name>
<dbReference type="EMBL" id="ML978741">
    <property type="protein sequence ID" value="KAF2084463.1"/>
    <property type="molecule type" value="Genomic_DNA"/>
</dbReference>
<feature type="compositionally biased region" description="Basic and acidic residues" evidence="1">
    <location>
        <begin position="311"/>
        <end position="327"/>
    </location>
</feature>
<dbReference type="AlphaFoldDB" id="A0A9P4LWY8"/>
<proteinExistence type="predicted"/>
<gene>
    <name evidence="2" type="ORF">K490DRAFT_59608</name>
</gene>
<sequence>MPAKWSDAEEAKLRSHELLAAIVQNCDINYKEKSDILAGCLGGEYTGNAVYQHLNKIKRDAAASLSAGGTNVTSKGPATPKKRARKPKGIVAGGGSGDDEDDKPATPSKKVKNRGGSGKLEKSKAKSVEESSGDDYANSFLKSDKLRNILVPHFESPASTFTETTYSRSDPAAMIHVKPRNAESIKPTANSTTAAQEATRVVTLVPPEMAHMWNAAADQKLLRGFYNIGQSCTDEAMEVLAELMGEDYTPELVRQRVNKLNVYSVLELLDCGINVDHTFSRKHTEGEDGKHDFPAWRLMKGSVDDEDLFEDPSRADSENKQNKANKRTEAEWWKLLTGEGDGNLPTAMEPKTAGTIEKEKADKMVALEPQFNVGDIFNDPVSPQRPGESVKDHLDRVFPTNGSPPSFDANMFDNGGAADAPNHVPGDNRPRSSPFGSPYRRTYGGGL</sequence>
<reference evidence="2" key="1">
    <citation type="journal article" date="2020" name="Stud. Mycol.">
        <title>101 Dothideomycetes genomes: a test case for predicting lifestyles and emergence of pathogens.</title>
        <authorList>
            <person name="Haridas S."/>
            <person name="Albert R."/>
            <person name="Binder M."/>
            <person name="Bloem J."/>
            <person name="Labutti K."/>
            <person name="Salamov A."/>
            <person name="Andreopoulos B."/>
            <person name="Baker S."/>
            <person name="Barry K."/>
            <person name="Bills G."/>
            <person name="Bluhm B."/>
            <person name="Cannon C."/>
            <person name="Castanera R."/>
            <person name="Culley D."/>
            <person name="Daum C."/>
            <person name="Ezra D."/>
            <person name="Gonzalez J."/>
            <person name="Henrissat B."/>
            <person name="Kuo A."/>
            <person name="Liang C."/>
            <person name="Lipzen A."/>
            <person name="Lutzoni F."/>
            <person name="Magnuson J."/>
            <person name="Mondo S."/>
            <person name="Nolan M."/>
            <person name="Ohm R."/>
            <person name="Pangilinan J."/>
            <person name="Park H.-J."/>
            <person name="Ramirez L."/>
            <person name="Alfaro M."/>
            <person name="Sun H."/>
            <person name="Tritt A."/>
            <person name="Yoshinaga Y."/>
            <person name="Zwiers L.-H."/>
            <person name="Turgeon B."/>
            <person name="Goodwin S."/>
            <person name="Spatafora J."/>
            <person name="Crous P."/>
            <person name="Grigoriev I."/>
        </authorList>
    </citation>
    <scope>NUCLEOTIDE SEQUENCE</scope>
    <source>
        <strain evidence="2">CBS 121410</strain>
    </source>
</reference>